<accession>A0A6V7PUG5</accession>
<protein>
    <submittedName>
        <fullName evidence="2">Uncharacterized protein</fullName>
    </submittedName>
</protein>
<sequence>MADDNVMNLRNRAIPRSSGNDQASSSENANKHHAVLPVGNEISEQSAHQEPNLIQELEQITRVLQVLDQNNHRSTAPLDAVLAAITAFDEIIARNGQLLIRNEQPVV</sequence>
<organism evidence="2">
    <name type="scientific">Ananas comosus var. bracteatus</name>
    <name type="common">red pineapple</name>
    <dbReference type="NCBI Taxonomy" id="296719"/>
    <lineage>
        <taxon>Eukaryota</taxon>
        <taxon>Viridiplantae</taxon>
        <taxon>Streptophyta</taxon>
        <taxon>Embryophyta</taxon>
        <taxon>Tracheophyta</taxon>
        <taxon>Spermatophyta</taxon>
        <taxon>Magnoliopsida</taxon>
        <taxon>Liliopsida</taxon>
        <taxon>Poales</taxon>
        <taxon>Bromeliaceae</taxon>
        <taxon>Bromelioideae</taxon>
        <taxon>Ananas</taxon>
    </lineage>
</organism>
<feature type="region of interest" description="Disordered" evidence="1">
    <location>
        <begin position="1"/>
        <end position="33"/>
    </location>
</feature>
<reference evidence="2" key="1">
    <citation type="submission" date="2020-07" db="EMBL/GenBank/DDBJ databases">
        <authorList>
            <person name="Lin J."/>
        </authorList>
    </citation>
    <scope>NUCLEOTIDE SEQUENCE</scope>
</reference>
<proteinExistence type="predicted"/>
<name>A0A6V7PUG5_ANACO</name>
<feature type="compositionally biased region" description="Polar residues" evidence="1">
    <location>
        <begin position="17"/>
        <end position="28"/>
    </location>
</feature>
<evidence type="ECO:0000256" key="1">
    <source>
        <dbReference type="SAM" id="MobiDB-lite"/>
    </source>
</evidence>
<evidence type="ECO:0000313" key="2">
    <source>
        <dbReference type="EMBL" id="CAD1834479.1"/>
    </source>
</evidence>
<dbReference type="AlphaFoldDB" id="A0A6V7PUG5"/>
<gene>
    <name evidence="2" type="ORF">CB5_LOCUS17690</name>
</gene>
<dbReference type="EMBL" id="LR862152">
    <property type="protein sequence ID" value="CAD1834479.1"/>
    <property type="molecule type" value="Genomic_DNA"/>
</dbReference>